<dbReference type="AlphaFoldDB" id="A0AAV6ZE03"/>
<keyword evidence="2" id="KW-1185">Reference proteome</keyword>
<evidence type="ECO:0000313" key="1">
    <source>
        <dbReference type="EMBL" id="KAG8544746.1"/>
    </source>
</evidence>
<dbReference type="PANTHER" id="PTHR14343">
    <property type="entry name" value="VWFA DOMAIN-CONTAINING PROTEIN"/>
    <property type="match status" value="1"/>
</dbReference>
<reference evidence="1" key="1">
    <citation type="thesis" date="2020" institute="ProQuest LLC" country="789 East Eisenhower Parkway, Ann Arbor, MI, USA">
        <title>Comparative Genomics and Chromosome Evolution.</title>
        <authorList>
            <person name="Mudd A.B."/>
        </authorList>
    </citation>
    <scope>NUCLEOTIDE SEQUENCE</scope>
    <source>
        <strain evidence="1">237g6f4</strain>
        <tissue evidence="1">Blood</tissue>
    </source>
</reference>
<accession>A0AAV6ZE03</accession>
<sequence>MTRLPALSPGDTHTRDMSSLHHPSCFCSRCPGNHHGAVTFVLGALDGDPVKLNLLKDYVSKALHNLVNGLRASSFNVIYVSDEVSKWCDRTVTWTPETANQAISWIRTLTCDSGADPAEALAAAVEDPSCHMVYLVMDALPPRILQNIYNFLARDENTCSVNVVYLLEEPKDWQREGAFRTINLKPLGSSNKVKELELYFTT</sequence>
<dbReference type="InterPro" id="IPR036465">
    <property type="entry name" value="vWFA_dom_sf"/>
</dbReference>
<dbReference type="PANTHER" id="PTHR14343:SF4">
    <property type="entry name" value="DUF4537 DOMAIN-CONTAINING PROTEIN"/>
    <property type="match status" value="1"/>
</dbReference>
<protein>
    <submittedName>
        <fullName evidence="1">Uncharacterized protein</fullName>
    </submittedName>
</protein>
<dbReference type="EMBL" id="WNYA01002025">
    <property type="protein sequence ID" value="KAG8544746.1"/>
    <property type="molecule type" value="Genomic_DNA"/>
</dbReference>
<name>A0AAV6ZE03_ENGPU</name>
<evidence type="ECO:0000313" key="2">
    <source>
        <dbReference type="Proteomes" id="UP000824782"/>
    </source>
</evidence>
<proteinExistence type="predicted"/>
<gene>
    <name evidence="1" type="ORF">GDO81_021969</name>
</gene>
<dbReference type="Proteomes" id="UP000824782">
    <property type="component" value="Unassembled WGS sequence"/>
</dbReference>
<comment type="caution">
    <text evidence="1">The sequence shown here is derived from an EMBL/GenBank/DDBJ whole genome shotgun (WGS) entry which is preliminary data.</text>
</comment>
<organism evidence="1 2">
    <name type="scientific">Engystomops pustulosus</name>
    <name type="common">Tungara frog</name>
    <name type="synonym">Physalaemus pustulosus</name>
    <dbReference type="NCBI Taxonomy" id="76066"/>
    <lineage>
        <taxon>Eukaryota</taxon>
        <taxon>Metazoa</taxon>
        <taxon>Chordata</taxon>
        <taxon>Craniata</taxon>
        <taxon>Vertebrata</taxon>
        <taxon>Euteleostomi</taxon>
        <taxon>Amphibia</taxon>
        <taxon>Batrachia</taxon>
        <taxon>Anura</taxon>
        <taxon>Neobatrachia</taxon>
        <taxon>Hyloidea</taxon>
        <taxon>Leptodactylidae</taxon>
        <taxon>Leiuperinae</taxon>
        <taxon>Engystomops</taxon>
    </lineage>
</organism>
<dbReference type="SUPFAM" id="SSF53300">
    <property type="entry name" value="vWA-like"/>
    <property type="match status" value="1"/>
</dbReference>